<comment type="caution">
    <text evidence="1">The sequence shown here is derived from an EMBL/GenBank/DDBJ whole genome shotgun (WGS) entry which is preliminary data.</text>
</comment>
<evidence type="ECO:0000313" key="1">
    <source>
        <dbReference type="EMBL" id="CAI9604365.1"/>
    </source>
</evidence>
<dbReference type="EMBL" id="CATNWA010017960">
    <property type="protein sequence ID" value="CAI9604365.1"/>
    <property type="molecule type" value="Genomic_DNA"/>
</dbReference>
<evidence type="ECO:0008006" key="3">
    <source>
        <dbReference type="Google" id="ProtNLM"/>
    </source>
</evidence>
<evidence type="ECO:0000313" key="2">
    <source>
        <dbReference type="Proteomes" id="UP001162483"/>
    </source>
</evidence>
<sequence>MMREWMSCLVVSGVRNVRILVMLRRWSLHVAEVESACCGGGVCMLRRRSLHVAEAESACCGGG</sequence>
<feature type="non-terminal residue" evidence="1">
    <location>
        <position position="63"/>
    </location>
</feature>
<name>A0ABN9G882_9NEOB</name>
<dbReference type="Proteomes" id="UP001162483">
    <property type="component" value="Unassembled WGS sequence"/>
</dbReference>
<organism evidence="1 2">
    <name type="scientific">Staurois parvus</name>
    <dbReference type="NCBI Taxonomy" id="386267"/>
    <lineage>
        <taxon>Eukaryota</taxon>
        <taxon>Metazoa</taxon>
        <taxon>Chordata</taxon>
        <taxon>Craniata</taxon>
        <taxon>Vertebrata</taxon>
        <taxon>Euteleostomi</taxon>
        <taxon>Amphibia</taxon>
        <taxon>Batrachia</taxon>
        <taxon>Anura</taxon>
        <taxon>Neobatrachia</taxon>
        <taxon>Ranoidea</taxon>
        <taxon>Ranidae</taxon>
        <taxon>Staurois</taxon>
    </lineage>
</organism>
<keyword evidence="2" id="KW-1185">Reference proteome</keyword>
<proteinExistence type="predicted"/>
<protein>
    <recommendedName>
        <fullName evidence="3">Secreted protein</fullName>
    </recommendedName>
</protein>
<reference evidence="1" key="1">
    <citation type="submission" date="2023-05" db="EMBL/GenBank/DDBJ databases">
        <authorList>
            <person name="Stuckert A."/>
        </authorList>
    </citation>
    <scope>NUCLEOTIDE SEQUENCE</scope>
</reference>
<gene>
    <name evidence="1" type="ORF">SPARVUS_LOCUS13448561</name>
</gene>
<accession>A0ABN9G882</accession>